<evidence type="ECO:0000313" key="1">
    <source>
        <dbReference type="EMBL" id="KAK3686929.1"/>
    </source>
</evidence>
<comment type="caution">
    <text evidence="1">The sequence shown here is derived from an EMBL/GenBank/DDBJ whole genome shotgun (WGS) entry which is preliminary data.</text>
</comment>
<sequence>MAIALGAVCALAALGGNTSWFFYFHRFETHLHGLLYLNTFLLSCAAGCLALTKLDGQSVGVATAAVSAVAISFLTGVYGSLLVWRVFFNPLNQFPGPWAARLGNLWFTSKLTKADAYHKMKALHDEFGRIVRIGSNDLSIIDPNIMEAAYGRNSAVTKGLWYDNDAPLTSMHTTRDRALHDKRRKVWAPAFSEKAVREYETRMSGCTDTLVEKVAEYKGKPVDIKVRFNLFAFDVMALLAFGKNYGMLEKGEKHWALDLLDEGMQPLAYFLPGWMFRRVTVIPFAGAGYQRFVQFCVDELSWRVENASEADSKAGSDIMSWILRAYEGIDRPERDPMLRADARLIIVAGSDTTASTLTYLFYHLASNPEAVQILRAELKPLTVGDWTDKTINQAQYLNGCINEALRLHPAVPSGVQRMMPPKGMEVDGRHISGGTIFYMPQYVMGRDPRIYEDPGSFIPERWFRKPDMVKYKDAFAPFSMGPFGCIGKSLALVELRTVTARLVNRFDLSLAPGEDGSRLMYETKDHFTVDPGHIDIVFRER</sequence>
<reference evidence="1" key="1">
    <citation type="submission" date="2023-07" db="EMBL/GenBank/DDBJ databases">
        <title>Black Yeasts Isolated from many extreme environments.</title>
        <authorList>
            <person name="Coleine C."/>
            <person name="Stajich J.E."/>
            <person name="Selbmann L."/>
        </authorList>
    </citation>
    <scope>NUCLEOTIDE SEQUENCE</scope>
    <source>
        <strain evidence="1">CCFEE 5714</strain>
    </source>
</reference>
<name>A0ACC3MFN9_9PEZI</name>
<keyword evidence="2" id="KW-1185">Reference proteome</keyword>
<evidence type="ECO:0000313" key="2">
    <source>
        <dbReference type="Proteomes" id="UP001281147"/>
    </source>
</evidence>
<dbReference type="EMBL" id="JAUTXU010000295">
    <property type="protein sequence ID" value="KAK3686929.1"/>
    <property type="molecule type" value="Genomic_DNA"/>
</dbReference>
<protein>
    <submittedName>
        <fullName evidence="1">Uncharacterized protein</fullName>
    </submittedName>
</protein>
<gene>
    <name evidence="1" type="ORF">LTR37_019327</name>
</gene>
<organism evidence="1 2">
    <name type="scientific">Vermiconidia calcicola</name>
    <dbReference type="NCBI Taxonomy" id="1690605"/>
    <lineage>
        <taxon>Eukaryota</taxon>
        <taxon>Fungi</taxon>
        <taxon>Dikarya</taxon>
        <taxon>Ascomycota</taxon>
        <taxon>Pezizomycotina</taxon>
        <taxon>Dothideomycetes</taxon>
        <taxon>Dothideomycetidae</taxon>
        <taxon>Mycosphaerellales</taxon>
        <taxon>Extremaceae</taxon>
        <taxon>Vermiconidia</taxon>
    </lineage>
</organism>
<dbReference type="Proteomes" id="UP001281147">
    <property type="component" value="Unassembled WGS sequence"/>
</dbReference>
<proteinExistence type="predicted"/>
<accession>A0ACC3MFN9</accession>